<evidence type="ECO:0000313" key="2">
    <source>
        <dbReference type="EMBL" id="KIY73262.1"/>
    </source>
</evidence>
<evidence type="ECO:0000313" key="3">
    <source>
        <dbReference type="Proteomes" id="UP000054007"/>
    </source>
</evidence>
<keyword evidence="3" id="KW-1185">Reference proteome</keyword>
<dbReference type="InterPro" id="IPR033468">
    <property type="entry name" value="Metaxin_GST"/>
</dbReference>
<protein>
    <recommendedName>
        <fullName evidence="1">Metaxin glutathione S-transferase domain-containing protein</fullName>
    </recommendedName>
</protein>
<accession>A0A0D7BS96</accession>
<dbReference type="Pfam" id="PF17171">
    <property type="entry name" value="GST_C_6"/>
    <property type="match status" value="1"/>
</dbReference>
<dbReference type="InterPro" id="IPR036282">
    <property type="entry name" value="Glutathione-S-Trfase_C_sf"/>
</dbReference>
<dbReference type="STRING" id="1314674.A0A0D7BS96"/>
<evidence type="ECO:0000259" key="1">
    <source>
        <dbReference type="Pfam" id="PF17171"/>
    </source>
</evidence>
<dbReference type="GO" id="GO:0007005">
    <property type="term" value="P:mitochondrion organization"/>
    <property type="evidence" value="ECO:0007669"/>
    <property type="project" value="TreeGrafter"/>
</dbReference>
<name>A0A0D7BS96_9AGAR</name>
<reference evidence="2 3" key="1">
    <citation type="journal article" date="2015" name="Fungal Genet. Biol.">
        <title>Evolution of novel wood decay mechanisms in Agaricales revealed by the genome sequences of Fistulina hepatica and Cylindrobasidium torrendii.</title>
        <authorList>
            <person name="Floudas D."/>
            <person name="Held B.W."/>
            <person name="Riley R."/>
            <person name="Nagy L.G."/>
            <person name="Koehler G."/>
            <person name="Ransdell A.S."/>
            <person name="Younus H."/>
            <person name="Chow J."/>
            <person name="Chiniquy J."/>
            <person name="Lipzen A."/>
            <person name="Tritt A."/>
            <person name="Sun H."/>
            <person name="Haridas S."/>
            <person name="LaButti K."/>
            <person name="Ohm R.A."/>
            <person name="Kues U."/>
            <person name="Blanchette R.A."/>
            <person name="Grigoriev I.V."/>
            <person name="Minto R.E."/>
            <person name="Hibbett D.S."/>
        </authorList>
    </citation>
    <scope>NUCLEOTIDE SEQUENCE [LARGE SCALE GENOMIC DNA]</scope>
    <source>
        <strain evidence="2 3">FP15055 ss-10</strain>
    </source>
</reference>
<dbReference type="EMBL" id="KN880437">
    <property type="protein sequence ID" value="KIY73262.1"/>
    <property type="molecule type" value="Genomic_DNA"/>
</dbReference>
<dbReference type="CDD" id="cd03193">
    <property type="entry name" value="GST_C_Metaxin"/>
    <property type="match status" value="1"/>
</dbReference>
<dbReference type="AlphaFoldDB" id="A0A0D7BS96"/>
<dbReference type="Proteomes" id="UP000054007">
    <property type="component" value="Unassembled WGS sequence"/>
</dbReference>
<dbReference type="PANTHER" id="PTHR12289">
    <property type="entry name" value="METAXIN RELATED"/>
    <property type="match status" value="1"/>
</dbReference>
<organism evidence="2 3">
    <name type="scientific">Cylindrobasidium torrendii FP15055 ss-10</name>
    <dbReference type="NCBI Taxonomy" id="1314674"/>
    <lineage>
        <taxon>Eukaryota</taxon>
        <taxon>Fungi</taxon>
        <taxon>Dikarya</taxon>
        <taxon>Basidiomycota</taxon>
        <taxon>Agaricomycotina</taxon>
        <taxon>Agaricomycetes</taxon>
        <taxon>Agaricomycetidae</taxon>
        <taxon>Agaricales</taxon>
        <taxon>Marasmiineae</taxon>
        <taxon>Physalacriaceae</taxon>
        <taxon>Cylindrobasidium</taxon>
    </lineage>
</organism>
<dbReference type="OrthoDB" id="198787at2759"/>
<proteinExistence type="predicted"/>
<dbReference type="PANTHER" id="PTHR12289:SF77">
    <property type="entry name" value="METAXIN-2"/>
    <property type="match status" value="1"/>
</dbReference>
<dbReference type="GO" id="GO:0001401">
    <property type="term" value="C:SAM complex"/>
    <property type="evidence" value="ECO:0007669"/>
    <property type="project" value="TreeGrafter"/>
</dbReference>
<feature type="domain" description="Metaxin glutathione S-transferase" evidence="1">
    <location>
        <begin position="219"/>
        <end position="281"/>
    </location>
</feature>
<sequence length="300" mass="33386">MSQNVPLFARKLLAPFPLYTYPPNTPKRYASCHATLWIYPPLSKDGVLSADVECLKWQAYLALRGVKGLRIRTDVDPQGCLDVRLPSLQAPLDPSTPGTAGDDNLDLHAAHHIPAWADAVLNQSEDALEGYKTESDRDESQAWIALLEGNIHAALMLAQPTSSLLYRIFMFDTTVSRPIESYMAPPLPPRAGLLSLLPPQALAFLGPRIPKDAIESRYRDAIAALSDRLGTDQWFLGSKNPTPLDALLFAYLYCILSLRSDSSIRAEVTRRVNLVAWENRIRSQVIQAFSRSGHDHEKNM</sequence>
<dbReference type="SUPFAM" id="SSF47616">
    <property type="entry name" value="GST C-terminal domain-like"/>
    <property type="match status" value="1"/>
</dbReference>
<gene>
    <name evidence="2" type="ORF">CYLTODRAFT_387329</name>
</gene>
<dbReference type="InterPro" id="IPR050931">
    <property type="entry name" value="Mito_Protein_Transport_Metaxin"/>
</dbReference>